<evidence type="ECO:0000313" key="16">
    <source>
        <dbReference type="EMBL" id="KAL0100074.1"/>
    </source>
</evidence>
<feature type="compositionally biased region" description="Polar residues" evidence="13">
    <location>
        <begin position="539"/>
        <end position="549"/>
    </location>
</feature>
<feature type="compositionally biased region" description="Polar residues" evidence="13">
    <location>
        <begin position="405"/>
        <end position="423"/>
    </location>
</feature>
<feature type="compositionally biased region" description="Low complexity" evidence="13">
    <location>
        <begin position="357"/>
        <end position="375"/>
    </location>
</feature>
<keyword evidence="8" id="KW-0479">Metal-binding</keyword>
<gene>
    <name evidence="16" type="ORF">PUN28_019499</name>
</gene>
<evidence type="ECO:0000256" key="2">
    <source>
        <dbReference type="ARBA" id="ARBA00004496"/>
    </source>
</evidence>
<keyword evidence="6" id="KW-0597">Phosphoprotein</keyword>
<feature type="domain" description="C2H2-type" evidence="15">
    <location>
        <begin position="932"/>
        <end position="959"/>
    </location>
</feature>
<dbReference type="GO" id="GO:0008270">
    <property type="term" value="F:zinc ion binding"/>
    <property type="evidence" value="ECO:0007669"/>
    <property type="project" value="UniProtKB-KW"/>
</dbReference>
<dbReference type="Pfam" id="PF23202">
    <property type="entry name" value="PAH_ZNF598"/>
    <property type="match status" value="1"/>
</dbReference>
<feature type="compositionally biased region" description="Low complexity" evidence="13">
    <location>
        <begin position="592"/>
        <end position="616"/>
    </location>
</feature>
<dbReference type="Gene3D" id="3.30.40.10">
    <property type="entry name" value="Zinc/RING finger domain, C3HC4 (zinc finger)"/>
    <property type="match status" value="1"/>
</dbReference>
<dbReference type="GO" id="GO:0072344">
    <property type="term" value="P:rescue of stalled ribosome"/>
    <property type="evidence" value="ECO:0007669"/>
    <property type="project" value="InterPro"/>
</dbReference>
<dbReference type="SMART" id="SM00355">
    <property type="entry name" value="ZnF_C2H2"/>
    <property type="match status" value="5"/>
</dbReference>
<dbReference type="CDD" id="cd16615">
    <property type="entry name" value="RING-HC_ZNF598"/>
    <property type="match status" value="1"/>
</dbReference>
<dbReference type="GO" id="GO:0016567">
    <property type="term" value="P:protein ubiquitination"/>
    <property type="evidence" value="ECO:0007669"/>
    <property type="project" value="TreeGrafter"/>
</dbReference>
<dbReference type="GO" id="GO:0005737">
    <property type="term" value="C:cytoplasm"/>
    <property type="evidence" value="ECO:0007669"/>
    <property type="project" value="UniProtKB-SubCell"/>
</dbReference>
<evidence type="ECO:0000256" key="7">
    <source>
        <dbReference type="ARBA" id="ARBA00022679"/>
    </source>
</evidence>
<comment type="pathway">
    <text evidence="3">Protein modification; protein ubiquitination.</text>
</comment>
<feature type="region of interest" description="Disordered" evidence="13">
    <location>
        <begin position="539"/>
        <end position="576"/>
    </location>
</feature>
<accession>A0AAW2E8S1</accession>
<dbReference type="PROSITE" id="PS00028">
    <property type="entry name" value="ZINC_FINGER_C2H2_1"/>
    <property type="match status" value="2"/>
</dbReference>
<dbReference type="PANTHER" id="PTHR22938">
    <property type="entry name" value="ZINC FINGER PROTEIN 598"/>
    <property type="match status" value="1"/>
</dbReference>
<keyword evidence="10" id="KW-0862">Zinc</keyword>
<dbReference type="InterPro" id="IPR057634">
    <property type="entry name" value="PAH_ZNF598/HEL2"/>
</dbReference>
<keyword evidence="5" id="KW-0963">Cytoplasm</keyword>
<dbReference type="InterPro" id="IPR041888">
    <property type="entry name" value="RING-HC_ZNF598/HEL2"/>
</dbReference>
<evidence type="ECO:0000313" key="17">
    <source>
        <dbReference type="Proteomes" id="UP001430953"/>
    </source>
</evidence>
<dbReference type="SUPFAM" id="SSF57850">
    <property type="entry name" value="RING/U-box"/>
    <property type="match status" value="1"/>
</dbReference>
<feature type="compositionally biased region" description="Polar residues" evidence="13">
    <location>
        <begin position="467"/>
        <end position="494"/>
    </location>
</feature>
<feature type="region of interest" description="Disordered" evidence="13">
    <location>
        <begin position="588"/>
        <end position="648"/>
    </location>
</feature>
<evidence type="ECO:0000256" key="11">
    <source>
        <dbReference type="ARBA" id="ARBA00035113"/>
    </source>
</evidence>
<dbReference type="Pfam" id="PF25447">
    <property type="entry name" value="RING_ZNF598"/>
    <property type="match status" value="1"/>
</dbReference>
<reference evidence="16 17" key="1">
    <citation type="submission" date="2023-03" db="EMBL/GenBank/DDBJ databases">
        <title>High recombination rates correlate with genetic variation in Cardiocondyla obscurior ants.</title>
        <authorList>
            <person name="Errbii M."/>
        </authorList>
    </citation>
    <scope>NUCLEOTIDE SEQUENCE [LARGE SCALE GENOMIC DNA]</scope>
    <source>
        <strain evidence="16">Alpha-2009</strain>
        <tissue evidence="16">Whole body</tissue>
    </source>
</reference>
<sequence length="978" mass="109079">MSGSNDSFNNNTCVVCYKNVDIYSIGMCEHPVCYECSTRMRVLCRQNECPICRQDLPKVVFTREIKPFHSLTGTNLLDTRYDIYFTNLDIQEKFTELLANTCSICKEKTVFSSFNSLKDHMCKRHELHYCELCVENLKIFSHERRCYTRTNLATHKRKGDVDDKSHKGHPLCEFCDQRYMDNDELYRHLRRDHLYCHFCDADGLHQYYSSYDYLREHFRQEHYLCEEGVCAEEKFTSVFRTDIDLKAHKAGVHGKQLSKAAAKQARTLELEFTLAPRGENRMNRRGMLGASTSRSTRDYNGRDYNGRDYNSRDYNSRDYSSRDYNSRDYNSRDYSSRDHSSRDYSSRDYSSRDYNSRDYQQGSTSSGSNSFASNNEPTFTKQPSVDVQSTDEFPTLGGAVPIVPTLSQPKSRGNVTIRSTVRNQPLAVTDENFPALGPDSSGPSISKTVNFSVSSSSNSTGSSGLSQCQKGSASSNVSIQVNHEPNGTVTTRVSGPNIRIRPAHLSIDSDFPALGSSEPSTSTANSTQWKEVLQWTCSKSTPANTSKSQRFPPPPSIPSVPPNRSGEDFPSLSKSLKSKKQSVITVVPSWGQNAQNSNNVQNSNTSSNTMKAATDQTKGKTKKKKAKQASSGNSSSGNESSSSKSNINTVVTKKKIELADSDNSHVASKENSWAMQNANNTGTDTSASKNSKLQNLKELENTSKKDKRKNKNNADGNSRITTVINTEPGSGSNSSSHGEKQRKRSELKIDSLNTTNNNIHRMEDFPALGSTSSRPPGFTNPPPGFASPTLPPPGFSVKYNSFDGLHCGNGLTFTNSSGESYSILPDNSSKHATHTYVSPPDFQKRNTLLVEKLNAVLVEQDKIEEFRYVSGLFRSGTCDAQEYYTHCREVMGSSAFESVFPELLVLLPDITKQQELFKVHKKEASGKPMGLEMCITCGQVLKNGSDFRTHMSSHTLENHFPALGKSNTPLPKNTWVRK</sequence>
<feature type="compositionally biased region" description="Pro residues" evidence="13">
    <location>
        <begin position="551"/>
        <end position="561"/>
    </location>
</feature>
<feature type="compositionally biased region" description="Polar residues" evidence="13">
    <location>
        <begin position="718"/>
        <end position="736"/>
    </location>
</feature>
<dbReference type="InterPro" id="IPR044288">
    <property type="entry name" value="ZNF598/HEL2"/>
</dbReference>
<feature type="region of interest" description="Disordered" evidence="13">
    <location>
        <begin position="661"/>
        <end position="752"/>
    </location>
</feature>
<keyword evidence="9 12" id="KW-0863">Zinc-finger</keyword>
<comment type="subcellular location">
    <subcellularLocation>
        <location evidence="2">Cytoplasm</location>
    </subcellularLocation>
</comment>
<dbReference type="InterPro" id="IPR013087">
    <property type="entry name" value="Znf_C2H2_type"/>
</dbReference>
<dbReference type="Proteomes" id="UP001430953">
    <property type="component" value="Unassembled WGS sequence"/>
</dbReference>
<evidence type="ECO:0000256" key="9">
    <source>
        <dbReference type="ARBA" id="ARBA00022771"/>
    </source>
</evidence>
<evidence type="ECO:0000256" key="10">
    <source>
        <dbReference type="ARBA" id="ARBA00022833"/>
    </source>
</evidence>
<evidence type="ECO:0000256" key="6">
    <source>
        <dbReference type="ARBA" id="ARBA00022553"/>
    </source>
</evidence>
<comment type="catalytic activity">
    <reaction evidence="1">
        <text>S-ubiquitinyl-[E2 ubiquitin-conjugating enzyme]-L-cysteine + [acceptor protein]-L-lysine = [E2 ubiquitin-conjugating enzyme]-L-cysteine + N(6)-ubiquitinyl-[acceptor protein]-L-lysine.</text>
        <dbReference type="EC" id="2.3.2.27"/>
    </reaction>
</comment>
<evidence type="ECO:0000256" key="3">
    <source>
        <dbReference type="ARBA" id="ARBA00004906"/>
    </source>
</evidence>
<protein>
    <recommendedName>
        <fullName evidence="4">RING-type E3 ubiquitin transferase</fullName>
        <ecNumber evidence="4">2.3.2.27</ecNumber>
    </recommendedName>
</protein>
<proteinExistence type="inferred from homology"/>
<dbReference type="InterPro" id="IPR013083">
    <property type="entry name" value="Znf_RING/FYVE/PHD"/>
</dbReference>
<dbReference type="EC" id="2.3.2.27" evidence="4"/>
<feature type="compositionally biased region" description="Basic and acidic residues" evidence="13">
    <location>
        <begin position="295"/>
        <end position="356"/>
    </location>
</feature>
<evidence type="ECO:0000256" key="1">
    <source>
        <dbReference type="ARBA" id="ARBA00000900"/>
    </source>
</evidence>
<feature type="region of interest" description="Disordered" evidence="13">
    <location>
        <begin position="281"/>
        <end position="497"/>
    </location>
</feature>
<dbReference type="Pfam" id="PF23230">
    <property type="entry name" value="zf-C2H2_13"/>
    <property type="match status" value="1"/>
</dbReference>
<evidence type="ECO:0000259" key="15">
    <source>
        <dbReference type="PROSITE" id="PS50157"/>
    </source>
</evidence>
<keyword evidence="17" id="KW-1185">Reference proteome</keyword>
<feature type="compositionally biased region" description="Low complexity" evidence="13">
    <location>
        <begin position="628"/>
        <end position="646"/>
    </location>
</feature>
<dbReference type="AlphaFoldDB" id="A0AAW2E8S1"/>
<organism evidence="16 17">
    <name type="scientific">Cardiocondyla obscurior</name>
    <dbReference type="NCBI Taxonomy" id="286306"/>
    <lineage>
        <taxon>Eukaryota</taxon>
        <taxon>Metazoa</taxon>
        <taxon>Ecdysozoa</taxon>
        <taxon>Arthropoda</taxon>
        <taxon>Hexapoda</taxon>
        <taxon>Insecta</taxon>
        <taxon>Pterygota</taxon>
        <taxon>Neoptera</taxon>
        <taxon>Endopterygota</taxon>
        <taxon>Hymenoptera</taxon>
        <taxon>Apocrita</taxon>
        <taxon>Aculeata</taxon>
        <taxon>Formicoidea</taxon>
        <taxon>Formicidae</taxon>
        <taxon>Myrmicinae</taxon>
        <taxon>Cardiocondyla</taxon>
    </lineage>
</organism>
<feature type="compositionally biased region" description="Basic and acidic residues" evidence="13">
    <location>
        <begin position="695"/>
        <end position="704"/>
    </location>
</feature>
<comment type="similarity">
    <text evidence="11">Belongs to the ZNF598/HEL2 family.</text>
</comment>
<evidence type="ECO:0000256" key="13">
    <source>
        <dbReference type="SAM" id="MobiDB-lite"/>
    </source>
</evidence>
<name>A0AAW2E8S1_9HYME</name>
<keyword evidence="7" id="KW-0808">Transferase</keyword>
<evidence type="ECO:0000256" key="12">
    <source>
        <dbReference type="PROSITE-ProRule" id="PRU00042"/>
    </source>
</evidence>
<feature type="domain" description="RING-type" evidence="14">
    <location>
        <begin position="13"/>
        <end position="53"/>
    </location>
</feature>
<feature type="compositionally biased region" description="Polar residues" evidence="13">
    <location>
        <begin position="376"/>
        <end position="392"/>
    </location>
</feature>
<dbReference type="InterPro" id="IPR001841">
    <property type="entry name" value="Znf_RING"/>
</dbReference>
<evidence type="ECO:0000256" key="4">
    <source>
        <dbReference type="ARBA" id="ARBA00012483"/>
    </source>
</evidence>
<dbReference type="GO" id="GO:0043022">
    <property type="term" value="F:ribosome binding"/>
    <property type="evidence" value="ECO:0007669"/>
    <property type="project" value="TreeGrafter"/>
</dbReference>
<dbReference type="PROSITE" id="PS50089">
    <property type="entry name" value="ZF_RING_2"/>
    <property type="match status" value="1"/>
</dbReference>
<feature type="compositionally biased region" description="Low complexity" evidence="13">
    <location>
        <begin position="444"/>
        <end position="466"/>
    </location>
</feature>
<dbReference type="PANTHER" id="PTHR22938:SF0">
    <property type="entry name" value="E3 UBIQUITIN-PROTEIN LIGASE ZNF598"/>
    <property type="match status" value="1"/>
</dbReference>
<feature type="compositionally biased region" description="Polar residues" evidence="13">
    <location>
        <begin position="664"/>
        <end position="694"/>
    </location>
</feature>
<evidence type="ECO:0000256" key="8">
    <source>
        <dbReference type="ARBA" id="ARBA00022723"/>
    </source>
</evidence>
<evidence type="ECO:0000259" key="14">
    <source>
        <dbReference type="PROSITE" id="PS50089"/>
    </source>
</evidence>
<evidence type="ECO:0000256" key="5">
    <source>
        <dbReference type="ARBA" id="ARBA00022490"/>
    </source>
</evidence>
<dbReference type="InterPro" id="IPR056437">
    <property type="entry name" value="Znf-C2H2_ZNF598/HEL2"/>
</dbReference>
<dbReference type="PROSITE" id="PS50157">
    <property type="entry name" value="ZINC_FINGER_C2H2_2"/>
    <property type="match status" value="1"/>
</dbReference>
<dbReference type="GO" id="GO:0061630">
    <property type="term" value="F:ubiquitin protein ligase activity"/>
    <property type="evidence" value="ECO:0007669"/>
    <property type="project" value="UniProtKB-EC"/>
</dbReference>
<comment type="caution">
    <text evidence="16">The sequence shown here is derived from an EMBL/GenBank/DDBJ whole genome shotgun (WGS) entry which is preliminary data.</text>
</comment>
<dbReference type="EMBL" id="JADYXP020000026">
    <property type="protein sequence ID" value="KAL0100074.1"/>
    <property type="molecule type" value="Genomic_DNA"/>
</dbReference>